<evidence type="ECO:0000256" key="2">
    <source>
        <dbReference type="ARBA" id="ARBA00008902"/>
    </source>
</evidence>
<dbReference type="EC" id="3.2.1.17" evidence="3 7"/>
<feature type="active site" evidence="8">
    <location>
        <position position="75"/>
    </location>
</feature>
<dbReference type="InterPro" id="IPR002152">
    <property type="entry name" value="Glyco_hydro_23"/>
</dbReference>
<evidence type="ECO:0000256" key="5">
    <source>
        <dbReference type="ARBA" id="ARBA00022638"/>
    </source>
</evidence>
<evidence type="ECO:0000256" key="1">
    <source>
        <dbReference type="ARBA" id="ARBA00000632"/>
    </source>
</evidence>
<dbReference type="PIRSF" id="PIRSF001065">
    <property type="entry name" value="Lysozyme_g"/>
    <property type="match status" value="1"/>
</dbReference>
<organism evidence="9">
    <name type="scientific">Phallusia mammillata</name>
    <dbReference type="NCBI Taxonomy" id="59560"/>
    <lineage>
        <taxon>Eukaryota</taxon>
        <taxon>Metazoa</taxon>
        <taxon>Chordata</taxon>
        <taxon>Tunicata</taxon>
        <taxon>Ascidiacea</taxon>
        <taxon>Phlebobranchia</taxon>
        <taxon>Ascidiidae</taxon>
        <taxon>Phallusia</taxon>
    </lineage>
</organism>
<dbReference type="CDD" id="cd01021">
    <property type="entry name" value="GEWL"/>
    <property type="match status" value="1"/>
</dbReference>
<evidence type="ECO:0000256" key="4">
    <source>
        <dbReference type="ARBA" id="ARBA00016485"/>
    </source>
</evidence>
<dbReference type="EMBL" id="LR787710">
    <property type="protein sequence ID" value="CAB3263572.1"/>
    <property type="molecule type" value="mRNA"/>
</dbReference>
<name>A0A6F9DJG8_9ASCI</name>
<proteinExistence type="evidence at transcript level"/>
<dbReference type="SUPFAM" id="SSF53955">
    <property type="entry name" value="Lysozyme-like"/>
    <property type="match status" value="1"/>
</dbReference>
<evidence type="ECO:0000256" key="8">
    <source>
        <dbReference type="PIRSR" id="PIRSR001065-1"/>
    </source>
</evidence>
<feature type="active site" evidence="8">
    <location>
        <position position="88"/>
    </location>
</feature>
<dbReference type="GO" id="GO:0003796">
    <property type="term" value="F:lysozyme activity"/>
    <property type="evidence" value="ECO:0007669"/>
    <property type="project" value="UniProtKB-UniRule"/>
</dbReference>
<evidence type="ECO:0000256" key="6">
    <source>
        <dbReference type="ARBA" id="ARBA00022801"/>
    </source>
</evidence>
<dbReference type="PANTHER" id="PTHR31698">
    <property type="entry name" value="LYSOZYME G FAMILY MEMBER"/>
    <property type="match status" value="1"/>
</dbReference>
<keyword evidence="5" id="KW-0081">Bacteriolytic enzyme</keyword>
<dbReference type="AlphaFoldDB" id="A0A6F9DJG8"/>
<dbReference type="Gene3D" id="1.10.530.10">
    <property type="match status" value="1"/>
</dbReference>
<dbReference type="GO" id="GO:0031640">
    <property type="term" value="P:killing of cells of another organism"/>
    <property type="evidence" value="ECO:0007669"/>
    <property type="project" value="UniProtKB-KW"/>
</dbReference>
<keyword evidence="6 7" id="KW-0378">Hydrolase</keyword>
<dbReference type="GO" id="GO:0005576">
    <property type="term" value="C:extracellular region"/>
    <property type="evidence" value="ECO:0007669"/>
    <property type="project" value="TreeGrafter"/>
</dbReference>
<keyword evidence="7" id="KW-0326">Glycosidase</keyword>
<dbReference type="FunFam" id="1.10.530.10:FF:000026">
    <property type="entry name" value="Lysozyme g"/>
    <property type="match status" value="1"/>
</dbReference>
<dbReference type="PANTHER" id="PTHR31698:SF8">
    <property type="entry name" value="LYSOZYME G-RELATED"/>
    <property type="match status" value="1"/>
</dbReference>
<dbReference type="GO" id="GO:0050830">
    <property type="term" value="P:defense response to Gram-positive bacterium"/>
    <property type="evidence" value="ECO:0007669"/>
    <property type="project" value="TreeGrafter"/>
</dbReference>
<sequence>MSSGQYGDIWDLSPTGASLKTARASRVGDLDGVSASKKIASVDLPHLEKYKGMILQESKAANVDPAGVAAIISRETNAGRALKNGYGDGGNGFGLMQVDKRYHTGVGDWNSAEHVRQGINILVDSVTAVQKKFPGWSKAQQLQGGIAGYNFRPKNVQSWERLDYTTKEGPRDYSNDVVARAQYYRENGYK</sequence>
<evidence type="ECO:0000313" key="9">
    <source>
        <dbReference type="EMBL" id="CAB3263572.1"/>
    </source>
</evidence>
<accession>A0A6F9DJG8</accession>
<dbReference type="InterPro" id="IPR023346">
    <property type="entry name" value="Lysozyme-like_dom_sf"/>
</dbReference>
<reference evidence="9" key="1">
    <citation type="submission" date="2020-04" db="EMBL/GenBank/DDBJ databases">
        <authorList>
            <person name="Neveu A P."/>
        </authorList>
    </citation>
    <scope>NUCLEOTIDE SEQUENCE</scope>
    <source>
        <tissue evidence="9">Whole embryo</tissue>
    </source>
</reference>
<dbReference type="PRINTS" id="PR00749">
    <property type="entry name" value="LYSOZYMEG"/>
</dbReference>
<protein>
    <recommendedName>
        <fullName evidence="4 7">Lysozyme g</fullName>
        <ecNumber evidence="3 7">3.2.1.17</ecNumber>
    </recommendedName>
</protein>
<gene>
    <name evidence="9" type="primary">Lyg2-001</name>
</gene>
<evidence type="ECO:0000256" key="3">
    <source>
        <dbReference type="ARBA" id="ARBA00012732"/>
    </source>
</evidence>
<comment type="catalytic activity">
    <reaction evidence="1 7">
        <text>Hydrolysis of (1-&gt;4)-beta-linkages between N-acetylmuramic acid and N-acetyl-D-glucosamine residues in a peptidoglycan and between N-acetyl-D-glucosamine residues in chitodextrins.</text>
        <dbReference type="EC" id="3.2.1.17"/>
    </reaction>
</comment>
<keyword evidence="5" id="KW-0929">Antimicrobial</keyword>
<dbReference type="GO" id="GO:0009253">
    <property type="term" value="P:peptidoglycan catabolic process"/>
    <property type="evidence" value="ECO:0007669"/>
    <property type="project" value="InterPro"/>
</dbReference>
<evidence type="ECO:0000256" key="7">
    <source>
        <dbReference type="PIRNR" id="PIRNR001065"/>
    </source>
</evidence>
<comment type="similarity">
    <text evidence="2 7">Belongs to the glycosyl hydrolase 23 family.</text>
</comment>